<evidence type="ECO:0000256" key="3">
    <source>
        <dbReference type="ARBA" id="ARBA00023211"/>
    </source>
</evidence>
<feature type="domain" description="L-fucose isomerase C-terminal" evidence="9">
    <location>
        <begin position="395"/>
        <end position="558"/>
    </location>
</feature>
<feature type="domain" description="L-fucose isomerase N-terminal-1" evidence="10">
    <location>
        <begin position="11"/>
        <end position="179"/>
    </location>
</feature>
<dbReference type="Pfam" id="PF07881">
    <property type="entry name" value="Fucose_iso_N1"/>
    <property type="match status" value="1"/>
</dbReference>
<dbReference type="SUPFAM" id="SSF53743">
    <property type="entry name" value="FucI/AraA N-terminal and middle domains"/>
    <property type="match status" value="1"/>
</dbReference>
<comment type="subcellular location">
    <subcellularLocation>
        <location evidence="7">Cytoplasm</location>
    </subcellularLocation>
</comment>
<dbReference type="AlphaFoldDB" id="A0A9W5Y859"/>
<evidence type="ECO:0000256" key="7">
    <source>
        <dbReference type="HAMAP-Rule" id="MF_01254"/>
    </source>
</evidence>
<dbReference type="NCBIfam" id="NF008220">
    <property type="entry name" value="PRK10991.1"/>
    <property type="match status" value="1"/>
</dbReference>
<evidence type="ECO:0000313" key="12">
    <source>
        <dbReference type="EMBL" id="GKX28214.1"/>
    </source>
</evidence>
<gene>
    <name evidence="7 12" type="primary">fucI</name>
    <name evidence="12" type="ORF">SH1V18_06940</name>
</gene>
<dbReference type="GO" id="GO:0008790">
    <property type="term" value="F:arabinose isomerase activity"/>
    <property type="evidence" value="ECO:0007669"/>
    <property type="project" value="TreeGrafter"/>
</dbReference>
<evidence type="ECO:0000256" key="1">
    <source>
        <dbReference type="ARBA" id="ARBA00022490"/>
    </source>
</evidence>
<feature type="binding site" evidence="7">
    <location>
        <position position="532"/>
    </location>
    <ligand>
        <name>Mn(2+)</name>
        <dbReference type="ChEBI" id="CHEBI:29035"/>
    </ligand>
</feature>
<evidence type="ECO:0000259" key="11">
    <source>
        <dbReference type="Pfam" id="PF07882"/>
    </source>
</evidence>
<dbReference type="EMBL" id="BRLB01000001">
    <property type="protein sequence ID" value="GKX28214.1"/>
    <property type="molecule type" value="Genomic_DNA"/>
</dbReference>
<evidence type="ECO:0000256" key="8">
    <source>
        <dbReference type="SAM" id="MobiDB-lite"/>
    </source>
</evidence>
<dbReference type="InterPro" id="IPR009015">
    <property type="entry name" value="Fucose_isomerase_N/cen_sf"/>
</dbReference>
<dbReference type="NCBIfam" id="TIGR01089">
    <property type="entry name" value="fucI"/>
    <property type="match status" value="1"/>
</dbReference>
<dbReference type="InterPro" id="IPR005763">
    <property type="entry name" value="Fucose_isomerase"/>
</dbReference>
<comment type="function">
    <text evidence="7">Converts the aldose L-fucose into the corresponding ketose L-fuculose.</text>
</comment>
<organism evidence="12 13">
    <name type="scientific">Vallitalea longa</name>
    <dbReference type="NCBI Taxonomy" id="2936439"/>
    <lineage>
        <taxon>Bacteria</taxon>
        <taxon>Bacillati</taxon>
        <taxon>Bacillota</taxon>
        <taxon>Clostridia</taxon>
        <taxon>Lachnospirales</taxon>
        <taxon>Vallitaleaceae</taxon>
        <taxon>Vallitalea</taxon>
    </lineage>
</organism>
<protein>
    <recommendedName>
        <fullName evidence="7">L-fucose isomerase</fullName>
        <shortName evidence="7">FucIase</shortName>
        <ecNumber evidence="7">5.3.1.25</ecNumber>
    </recommendedName>
    <alternativeName>
        <fullName evidence="7">6-deoxy-L-galactose isomerase</fullName>
    </alternativeName>
</protein>
<dbReference type="GO" id="GO:0042355">
    <property type="term" value="P:L-fucose catabolic process"/>
    <property type="evidence" value="ECO:0007669"/>
    <property type="project" value="UniProtKB-UniRule"/>
</dbReference>
<dbReference type="InterPro" id="IPR015888">
    <property type="entry name" value="Fuc_isomerase_C"/>
</dbReference>
<dbReference type="InterPro" id="IPR012888">
    <property type="entry name" value="Fucose_iso_N1"/>
</dbReference>
<dbReference type="InterPro" id="IPR004216">
    <property type="entry name" value="Fuc/Ara_isomerase_C"/>
</dbReference>
<keyword evidence="5 7" id="KW-0294">Fucose metabolism</keyword>
<evidence type="ECO:0000256" key="6">
    <source>
        <dbReference type="ARBA" id="ARBA00023277"/>
    </source>
</evidence>
<dbReference type="Gene3D" id="3.20.14.10">
    <property type="entry name" value="L-fucose/L-arabinose isomerase, C-terminal"/>
    <property type="match status" value="1"/>
</dbReference>
<dbReference type="Pfam" id="PF07882">
    <property type="entry name" value="Fucose_iso_N2"/>
    <property type="match status" value="1"/>
</dbReference>
<feature type="active site" description="Proton acceptor" evidence="7">
    <location>
        <position position="342"/>
    </location>
</feature>
<feature type="domain" description="L-fucose isomerase N-terminal-2" evidence="11">
    <location>
        <begin position="180"/>
        <end position="359"/>
    </location>
</feature>
<keyword evidence="2 7" id="KW-0479">Metal-binding</keyword>
<sequence length="596" mass="65767">MSGKNRLQGRMPKVGIRPTIDGRRNGVRESLEEQTMGMAIKVKEFLEGNLTHPNGMPVECVIADTTIGGVAESAKCADKFAKEGVGVSITVTRCWCYGTETLDMDPSTPKAIWGFNGTERPGAVYLAAALAGHDQIGIPAFGIYGKDVQDADDTSIPEDVQEKLLQFTKAGLAVATMKGKSYLSLGNTAMGIAGSIVNPQFFQEYLGMRNEYVDMSEFIRRIDNEIYDPEEYKKALNWVKENCVEGEDRNDKELIHTREQKDKEWETVVKMTLIAKDLMVGNPRLAELGYVEESCGHNAIVGGFQGQRQWTDFMPNGDFMETILNSSFDWNGIREAFVFATENDSLNAVPMLFGHLLTGTAQIFSDVRTYWSKESVKRVTGKELTGKAANGIIHLINSGSTTLDATGQQSRDGKPAMKPFWEITEEESKKCLEATTWGPASLGYFRGGGYSSTFKTEGEMPVTMARVNIVRGLGPVLQIAEGYTVDLDKDIHDVLNMRTDPTWPTTWFTPNLTGKGAFKDVYSVMNNWGANHGAISYGHIGGDLITLASMLRIPVAMHNVPEERIFRPKTWGAFGLDDLQGADYRACKNLGPIYGK</sequence>
<dbReference type="HAMAP" id="MF_01254">
    <property type="entry name" value="Fucose_iso"/>
    <property type="match status" value="1"/>
</dbReference>
<evidence type="ECO:0000256" key="2">
    <source>
        <dbReference type="ARBA" id="ARBA00022723"/>
    </source>
</evidence>
<keyword evidence="13" id="KW-1185">Reference proteome</keyword>
<dbReference type="InterPro" id="IPR038392">
    <property type="entry name" value="Fucose_isomerase_dom2_sf"/>
</dbReference>
<feature type="binding site" evidence="7">
    <location>
        <position position="366"/>
    </location>
    <ligand>
        <name>Mn(2+)</name>
        <dbReference type="ChEBI" id="CHEBI:29035"/>
    </ligand>
</feature>
<comment type="catalytic activity">
    <reaction evidence="7">
        <text>L-fucose = L-fuculose</text>
        <dbReference type="Rhea" id="RHEA:17233"/>
        <dbReference type="ChEBI" id="CHEBI:2181"/>
        <dbReference type="ChEBI" id="CHEBI:17617"/>
        <dbReference type="EC" id="5.3.1.25"/>
    </reaction>
</comment>
<keyword evidence="6 7" id="KW-0119">Carbohydrate metabolism</keyword>
<dbReference type="RefSeq" id="WP_281812278.1">
    <property type="nucleotide sequence ID" value="NZ_BRLB01000001.1"/>
</dbReference>
<dbReference type="PANTHER" id="PTHR37840">
    <property type="entry name" value="L-FUCOSE ISOMERASE"/>
    <property type="match status" value="1"/>
</dbReference>
<comment type="cofactor">
    <cofactor evidence="7">
        <name>Mn(2+)</name>
        <dbReference type="ChEBI" id="CHEBI:29035"/>
    </cofactor>
</comment>
<dbReference type="Proteomes" id="UP001144256">
    <property type="component" value="Unassembled WGS sequence"/>
</dbReference>
<dbReference type="InterPro" id="IPR038393">
    <property type="entry name" value="Fuc_iso_dom3_sf"/>
</dbReference>
<comment type="similarity">
    <text evidence="7">Belongs to the L-fucose isomerase family.</text>
</comment>
<dbReference type="InterPro" id="IPR012889">
    <property type="entry name" value="Fucose_isomerase_N2"/>
</dbReference>
<dbReference type="GO" id="GO:0005737">
    <property type="term" value="C:cytoplasm"/>
    <property type="evidence" value="ECO:0007669"/>
    <property type="project" value="UniProtKB-SubCell"/>
</dbReference>
<evidence type="ECO:0000256" key="4">
    <source>
        <dbReference type="ARBA" id="ARBA00023235"/>
    </source>
</evidence>
<dbReference type="GO" id="GO:0019571">
    <property type="term" value="P:D-arabinose catabolic process"/>
    <property type="evidence" value="ECO:0007669"/>
    <property type="project" value="TreeGrafter"/>
</dbReference>
<comment type="pathway">
    <text evidence="7">Carbohydrate degradation; L-fucose degradation; L-lactaldehyde and glycerone phosphate from L-fucose: step 1/3.</text>
</comment>
<evidence type="ECO:0000256" key="5">
    <source>
        <dbReference type="ARBA" id="ARBA00023253"/>
    </source>
</evidence>
<dbReference type="Gene3D" id="3.40.275.10">
    <property type="entry name" value="L-fucose Isomerase, Chain A, domain 2"/>
    <property type="match status" value="1"/>
</dbReference>
<proteinExistence type="inferred from homology"/>
<dbReference type="FunFam" id="3.40.50.1070:FF:000001">
    <property type="entry name" value="L-fucose isomerase"/>
    <property type="match status" value="1"/>
</dbReference>
<dbReference type="SUPFAM" id="SSF50443">
    <property type="entry name" value="FucI/AraA C-terminal domain-like"/>
    <property type="match status" value="1"/>
</dbReference>
<feature type="region of interest" description="Disordered" evidence="8">
    <location>
        <begin position="1"/>
        <end position="21"/>
    </location>
</feature>
<feature type="binding site" evidence="7">
    <location>
        <position position="342"/>
    </location>
    <ligand>
        <name>Mn(2+)</name>
        <dbReference type="ChEBI" id="CHEBI:29035"/>
    </ligand>
</feature>
<comment type="caution">
    <text evidence="12">The sequence shown here is derived from an EMBL/GenBank/DDBJ whole genome shotgun (WGS) entry which is preliminary data.</text>
</comment>
<dbReference type="Gene3D" id="3.40.50.1070">
    <property type="match status" value="1"/>
</dbReference>
<dbReference type="GO" id="GO:0008736">
    <property type="term" value="F:L-fucose isomerase activity"/>
    <property type="evidence" value="ECO:0007669"/>
    <property type="project" value="UniProtKB-UniRule"/>
</dbReference>
<keyword evidence="4 7" id="KW-0413">Isomerase</keyword>
<dbReference type="EC" id="5.3.1.25" evidence="7"/>
<feature type="active site" description="Proton acceptor" evidence="7">
    <location>
        <position position="366"/>
    </location>
</feature>
<evidence type="ECO:0000259" key="9">
    <source>
        <dbReference type="Pfam" id="PF02952"/>
    </source>
</evidence>
<dbReference type="PANTHER" id="PTHR37840:SF1">
    <property type="entry name" value="L-FUCOSE ISOMERASE"/>
    <property type="match status" value="1"/>
</dbReference>
<dbReference type="Pfam" id="PF02952">
    <property type="entry name" value="Fucose_iso_C"/>
    <property type="match status" value="1"/>
</dbReference>
<accession>A0A9W5Y859</accession>
<reference evidence="12" key="1">
    <citation type="submission" date="2022-06" db="EMBL/GenBank/DDBJ databases">
        <title>Vallitalea longa sp. nov., an anaerobic bacterium isolated from marine sediment.</title>
        <authorList>
            <person name="Hirano S."/>
            <person name="Terahara T."/>
            <person name="Mori K."/>
            <person name="Hamada M."/>
            <person name="Matsumoto R."/>
            <person name="Kobayashi T."/>
        </authorList>
    </citation>
    <scope>NUCLEOTIDE SEQUENCE</scope>
    <source>
        <strain evidence="12">SH18-1</strain>
    </source>
</reference>
<dbReference type="GO" id="GO:0030145">
    <property type="term" value="F:manganese ion binding"/>
    <property type="evidence" value="ECO:0007669"/>
    <property type="project" value="UniProtKB-UniRule"/>
</dbReference>
<keyword evidence="3 7" id="KW-0464">Manganese</keyword>
<keyword evidence="1 7" id="KW-0963">Cytoplasm</keyword>
<evidence type="ECO:0000259" key="10">
    <source>
        <dbReference type="Pfam" id="PF07881"/>
    </source>
</evidence>
<name>A0A9W5Y859_9FIRM</name>
<evidence type="ECO:0000313" key="13">
    <source>
        <dbReference type="Proteomes" id="UP001144256"/>
    </source>
</evidence>
<dbReference type="InterPro" id="IPR038391">
    <property type="entry name" value="Fucose_iso_dom1_sf"/>
</dbReference>